<dbReference type="PANTHER" id="PTHR16263:SF4">
    <property type="entry name" value="TETRATRICOPEPTIDE REPEAT PROTEIN 38"/>
    <property type="match status" value="1"/>
</dbReference>
<evidence type="ECO:0000313" key="5">
    <source>
        <dbReference type="Proteomes" id="UP000270094"/>
    </source>
</evidence>
<keyword evidence="1" id="KW-0677">Repeat</keyword>
<keyword evidence="2" id="KW-0802">TPR repeat</keyword>
<keyword evidence="5" id="KW-1185">Reference proteome</keyword>
<dbReference type="EMBL" id="UYYB01013444">
    <property type="protein sequence ID" value="VDM69759.1"/>
    <property type="molecule type" value="Genomic_DNA"/>
</dbReference>
<dbReference type="Proteomes" id="UP000270094">
    <property type="component" value="Unassembled WGS sequence"/>
</dbReference>
<organism evidence="4 5">
    <name type="scientific">Strongylus vulgaris</name>
    <name type="common">Blood worm</name>
    <dbReference type="NCBI Taxonomy" id="40348"/>
    <lineage>
        <taxon>Eukaryota</taxon>
        <taxon>Metazoa</taxon>
        <taxon>Ecdysozoa</taxon>
        <taxon>Nematoda</taxon>
        <taxon>Chromadorea</taxon>
        <taxon>Rhabditida</taxon>
        <taxon>Rhabditina</taxon>
        <taxon>Rhabditomorpha</taxon>
        <taxon>Strongyloidea</taxon>
        <taxon>Strongylidae</taxon>
        <taxon>Strongylus</taxon>
    </lineage>
</organism>
<evidence type="ECO:0000313" key="4">
    <source>
        <dbReference type="EMBL" id="VDM85009.1"/>
    </source>
</evidence>
<dbReference type="OrthoDB" id="1427555at2759"/>
<reference evidence="4 5" key="1">
    <citation type="submission" date="2018-11" db="EMBL/GenBank/DDBJ databases">
        <authorList>
            <consortium name="Pathogen Informatics"/>
        </authorList>
    </citation>
    <scope>NUCLEOTIDE SEQUENCE [LARGE SCALE GENOMIC DNA]</scope>
</reference>
<dbReference type="AlphaFoldDB" id="A0A3P7JYI7"/>
<evidence type="ECO:0000313" key="3">
    <source>
        <dbReference type="EMBL" id="VDM69759.1"/>
    </source>
</evidence>
<feature type="non-terminal residue" evidence="4">
    <location>
        <position position="1"/>
    </location>
</feature>
<protein>
    <submittedName>
        <fullName evidence="4">Uncharacterized protein</fullName>
    </submittedName>
</protein>
<name>A0A3P7JYI7_STRVU</name>
<evidence type="ECO:0000256" key="1">
    <source>
        <dbReference type="ARBA" id="ARBA00022737"/>
    </source>
</evidence>
<evidence type="ECO:0000256" key="2">
    <source>
        <dbReference type="ARBA" id="ARBA00022803"/>
    </source>
</evidence>
<accession>A0A3P7JYI7</accession>
<proteinExistence type="predicted"/>
<dbReference type="EMBL" id="UYYB01135317">
    <property type="protein sequence ID" value="VDM85009.1"/>
    <property type="molecule type" value="Genomic_DNA"/>
</dbReference>
<dbReference type="PANTHER" id="PTHR16263">
    <property type="entry name" value="TETRATRICOPEPTIDE REPEAT PROTEIN 38"/>
    <property type="match status" value="1"/>
</dbReference>
<gene>
    <name evidence="4" type="ORF">SVUK_LOCUS20007</name>
    <name evidence="3" type="ORF">SVUK_LOCUS4757</name>
</gene>
<sequence>NTDEDNAKVSREVGLAVCEGIQSFGKGRYDEAAEKMLPVRHEVYRVGGSNAQRDIFAQTLIQACILSTNPQHFNQTNTLLEERSALSKNSPLGERLAAKFRKHHPL</sequence>
<dbReference type="InterPro" id="IPR033891">
    <property type="entry name" value="TTC38"/>
</dbReference>